<reference evidence="1" key="1">
    <citation type="journal article" date="2011" name="Genome Biol.">
        <title>The draft genome of the carcinogenic human liver fluke Clonorchis sinensis.</title>
        <authorList>
            <person name="Wang X."/>
            <person name="Chen W."/>
            <person name="Huang Y."/>
            <person name="Sun J."/>
            <person name="Men J."/>
            <person name="Liu H."/>
            <person name="Luo F."/>
            <person name="Guo L."/>
            <person name="Lv X."/>
            <person name="Deng C."/>
            <person name="Zhou C."/>
            <person name="Fan Y."/>
            <person name="Li X."/>
            <person name="Huang L."/>
            <person name="Hu Y."/>
            <person name="Liang C."/>
            <person name="Hu X."/>
            <person name="Xu J."/>
            <person name="Yu X."/>
        </authorList>
    </citation>
    <scope>NUCLEOTIDE SEQUENCE [LARGE SCALE GENOMIC DNA]</scope>
    <source>
        <strain evidence="1">Henan</strain>
    </source>
</reference>
<name>G7Y3R4_CLOSI</name>
<gene>
    <name evidence="1" type="ORF">CLF_100568</name>
</gene>
<proteinExistence type="predicted"/>
<reference key="2">
    <citation type="submission" date="2011-10" db="EMBL/GenBank/DDBJ databases">
        <title>The genome and transcriptome sequence of Clonorchis sinensis provide insights into the carcinogenic liver fluke.</title>
        <authorList>
            <person name="Wang X."/>
            <person name="Huang Y."/>
            <person name="Chen W."/>
            <person name="Liu H."/>
            <person name="Guo L."/>
            <person name="Chen Y."/>
            <person name="Luo F."/>
            <person name="Zhou W."/>
            <person name="Sun J."/>
            <person name="Mao Q."/>
            <person name="Liang P."/>
            <person name="Zhou C."/>
            <person name="Tian Y."/>
            <person name="Men J."/>
            <person name="Lv X."/>
            <person name="Huang L."/>
            <person name="Zhou J."/>
            <person name="Hu Y."/>
            <person name="Li R."/>
            <person name="Zhang F."/>
            <person name="Lei H."/>
            <person name="Li X."/>
            <person name="Hu X."/>
            <person name="Liang C."/>
            <person name="Xu J."/>
            <person name="Wu Z."/>
            <person name="Yu X."/>
        </authorList>
    </citation>
    <scope>NUCLEOTIDE SEQUENCE</scope>
    <source>
        <strain>Henan</strain>
    </source>
</reference>
<dbReference type="EMBL" id="DF142846">
    <property type="protein sequence ID" value="GAA47600.1"/>
    <property type="molecule type" value="Genomic_DNA"/>
</dbReference>
<keyword evidence="2" id="KW-1185">Reference proteome</keyword>
<dbReference type="Proteomes" id="UP000008909">
    <property type="component" value="Unassembled WGS sequence"/>
</dbReference>
<evidence type="ECO:0000313" key="1">
    <source>
        <dbReference type="EMBL" id="GAA47600.1"/>
    </source>
</evidence>
<evidence type="ECO:0000313" key="2">
    <source>
        <dbReference type="Proteomes" id="UP000008909"/>
    </source>
</evidence>
<organism evidence="1 2">
    <name type="scientific">Clonorchis sinensis</name>
    <name type="common">Chinese liver fluke</name>
    <dbReference type="NCBI Taxonomy" id="79923"/>
    <lineage>
        <taxon>Eukaryota</taxon>
        <taxon>Metazoa</taxon>
        <taxon>Spiralia</taxon>
        <taxon>Lophotrochozoa</taxon>
        <taxon>Platyhelminthes</taxon>
        <taxon>Trematoda</taxon>
        <taxon>Digenea</taxon>
        <taxon>Opisthorchiida</taxon>
        <taxon>Opisthorchiata</taxon>
        <taxon>Opisthorchiidae</taxon>
        <taxon>Clonorchis</taxon>
    </lineage>
</organism>
<accession>G7Y3R4</accession>
<dbReference type="AlphaFoldDB" id="G7Y3R4"/>
<sequence>MRWCDPFCFMDQRRGPLRAEDVRKTSMFDHRCLRSIGQVWWEHRISNAEVRQVVLGRMNSPAVDELLTLHRLRWLRHVLRMPEDRLPRRAVFAQLCAEWKRQCMTRHRSMKTVTSNLSLIDSCRLSGW</sequence>
<protein>
    <submittedName>
        <fullName evidence="1">Uncharacterized protein</fullName>
    </submittedName>
</protein>